<dbReference type="Proteomes" id="UP000243719">
    <property type="component" value="Unassembled WGS sequence"/>
</dbReference>
<name>A0A1H2PV19_9BURK</name>
<dbReference type="AlphaFoldDB" id="A0A1H2PV19"/>
<dbReference type="RefSeq" id="WP_091912553.1">
    <property type="nucleotide sequence ID" value="NZ_FNLO01000015.1"/>
</dbReference>
<evidence type="ECO:0000313" key="2">
    <source>
        <dbReference type="Proteomes" id="UP000243719"/>
    </source>
</evidence>
<sequence>MANGLNKALSHLAEAFRANLSETRMYHVDSPAEVQRYLHGDRWQNVLASPMDARRYAMEEWNDTAECHDCEPEVSIDGYGPRRKFSA</sequence>
<accession>A0A1H2PV19</accession>
<reference evidence="2" key="1">
    <citation type="submission" date="2016-09" db="EMBL/GenBank/DDBJ databases">
        <authorList>
            <person name="Varghese N."/>
            <person name="Submissions S."/>
        </authorList>
    </citation>
    <scope>NUCLEOTIDE SEQUENCE [LARGE SCALE GENOMIC DNA]</scope>
    <source>
        <strain evidence="2">JS23</strain>
    </source>
</reference>
<protein>
    <submittedName>
        <fullName evidence="1">Uncharacterized protein</fullName>
    </submittedName>
</protein>
<organism evidence="1 2">
    <name type="scientific">Chitinasiproducens palmae</name>
    <dbReference type="NCBI Taxonomy" id="1770053"/>
    <lineage>
        <taxon>Bacteria</taxon>
        <taxon>Pseudomonadati</taxon>
        <taxon>Pseudomonadota</taxon>
        <taxon>Betaproteobacteria</taxon>
        <taxon>Burkholderiales</taxon>
        <taxon>Burkholderiaceae</taxon>
        <taxon>Chitinasiproducens</taxon>
    </lineage>
</organism>
<proteinExistence type="predicted"/>
<dbReference type="OrthoDB" id="9021081at2"/>
<keyword evidence="2" id="KW-1185">Reference proteome</keyword>
<evidence type="ECO:0000313" key="1">
    <source>
        <dbReference type="EMBL" id="SDV51120.1"/>
    </source>
</evidence>
<dbReference type="EMBL" id="FNLO01000015">
    <property type="protein sequence ID" value="SDV51120.1"/>
    <property type="molecule type" value="Genomic_DNA"/>
</dbReference>
<gene>
    <name evidence="1" type="ORF">SAMN05216551_11540</name>
</gene>